<dbReference type="OMA" id="PKTYVDC"/>
<dbReference type="SUPFAM" id="SSF53335">
    <property type="entry name" value="S-adenosyl-L-methionine-dependent methyltransferases"/>
    <property type="match status" value="1"/>
</dbReference>
<evidence type="ECO:0000313" key="4">
    <source>
        <dbReference type="EMBL" id="KZM95574.1"/>
    </source>
</evidence>
<dbReference type="InterPro" id="IPR057192">
    <property type="entry name" value="DUF7870"/>
</dbReference>
<dbReference type="AlphaFoldDB" id="A0A164Z9R6"/>
<dbReference type="Proteomes" id="UP000077755">
    <property type="component" value="Chromosome 5"/>
</dbReference>
<dbReference type="Pfam" id="PF25276">
    <property type="entry name" value="DUF7870"/>
    <property type="match status" value="1"/>
</dbReference>
<dbReference type="EMBL" id="CP093347">
    <property type="protein sequence ID" value="WOH02142.1"/>
    <property type="molecule type" value="Genomic_DNA"/>
</dbReference>
<keyword evidence="1" id="KW-0472">Membrane</keyword>
<evidence type="ECO:0000259" key="2">
    <source>
        <dbReference type="Pfam" id="PF08241"/>
    </source>
</evidence>
<evidence type="ECO:0000313" key="6">
    <source>
        <dbReference type="Proteomes" id="UP000077755"/>
    </source>
</evidence>
<evidence type="ECO:0000313" key="5">
    <source>
        <dbReference type="EMBL" id="WOH02142.1"/>
    </source>
</evidence>
<feature type="domain" description="Methyltransferase type 11" evidence="2">
    <location>
        <begin position="154"/>
        <end position="194"/>
    </location>
</feature>
<evidence type="ECO:0000256" key="1">
    <source>
        <dbReference type="SAM" id="Phobius"/>
    </source>
</evidence>
<dbReference type="Gene3D" id="3.40.50.150">
    <property type="entry name" value="Vaccinia Virus protein VP39"/>
    <property type="match status" value="1"/>
</dbReference>
<dbReference type="InterPro" id="IPR013216">
    <property type="entry name" value="Methyltransf_11"/>
</dbReference>
<protein>
    <submittedName>
        <fullName evidence="4">Uncharacterized protein</fullName>
    </submittedName>
</protein>
<name>A0A164Z9R6_DAUCS</name>
<dbReference type="GO" id="GO:0009820">
    <property type="term" value="P:alkaloid metabolic process"/>
    <property type="evidence" value="ECO:0007669"/>
    <property type="project" value="UniProtKB-KW"/>
</dbReference>
<sequence>MDFKVLQWQILRGSLAKRLFMRALLFTLAMGIISFVQMSNDIRKGGLVLLESGDCELDVGVSDLDVDVTGYWKPGFSTMFEFFGGSVRKKERKDLSRSVFKELMAKKMLDTRARALCVGEGSDLTALLLQEMGLSDAVGVHSHPFFSLWKKRFVYELGFEDNSFDFVFSRDVDRVSVPALLVLEIERVLRPGGIGAMLIGTSASYSGSSVRSATPVSSFLKSSSIVSVCGIGSFKLVTFKKRFDNVALFEHYRLPNKCPSITNNKPFMKYMEPLAINQLGQLESEISYLSKFMNVSSRKRVVYINVGAGELVNSSITEILEPNYHVPLQTVEMYVLDHNASALSLYVQKAGITFVYHPDLVGYTVPQLVSDEELSAPHEVDEFEFIRWFKETITEDDFVILMMTAQAAELKILFELFESGAICHVDELFIQCSDTADCKDSVCGDCRSLFRGLRNGGVFSHQWWEPETLF</sequence>
<keyword evidence="1" id="KW-1133">Transmembrane helix</keyword>
<keyword evidence="6" id="KW-1185">Reference proteome</keyword>
<reference evidence="5" key="2">
    <citation type="submission" date="2022-03" db="EMBL/GenBank/DDBJ databases">
        <title>Draft title - Genomic analysis of global carrot germplasm unveils the trajectory of domestication and the origin of high carotenoid orange carrot.</title>
        <authorList>
            <person name="Iorizzo M."/>
            <person name="Ellison S."/>
            <person name="Senalik D."/>
            <person name="Macko-Podgorni A."/>
            <person name="Grzebelus D."/>
            <person name="Bostan H."/>
            <person name="Rolling W."/>
            <person name="Curaba J."/>
            <person name="Simon P."/>
        </authorList>
    </citation>
    <scope>NUCLEOTIDE SEQUENCE</scope>
    <source>
        <tissue evidence="5">Leaf</tissue>
    </source>
</reference>
<evidence type="ECO:0000259" key="3">
    <source>
        <dbReference type="Pfam" id="PF25276"/>
    </source>
</evidence>
<dbReference type="Gramene" id="KZM95574">
    <property type="protein sequence ID" value="KZM95574"/>
    <property type="gene ID" value="DCAR_018816"/>
</dbReference>
<feature type="transmembrane region" description="Helical" evidence="1">
    <location>
        <begin position="20"/>
        <end position="38"/>
    </location>
</feature>
<organism evidence="4">
    <name type="scientific">Daucus carota subsp. sativus</name>
    <name type="common">Carrot</name>
    <dbReference type="NCBI Taxonomy" id="79200"/>
    <lineage>
        <taxon>Eukaryota</taxon>
        <taxon>Viridiplantae</taxon>
        <taxon>Streptophyta</taxon>
        <taxon>Embryophyta</taxon>
        <taxon>Tracheophyta</taxon>
        <taxon>Spermatophyta</taxon>
        <taxon>Magnoliopsida</taxon>
        <taxon>eudicotyledons</taxon>
        <taxon>Gunneridae</taxon>
        <taxon>Pentapetalae</taxon>
        <taxon>asterids</taxon>
        <taxon>campanulids</taxon>
        <taxon>Apiales</taxon>
        <taxon>Apiaceae</taxon>
        <taxon>Apioideae</taxon>
        <taxon>Scandiceae</taxon>
        <taxon>Daucinae</taxon>
        <taxon>Daucus</taxon>
        <taxon>Daucus sect. Daucus</taxon>
    </lineage>
</organism>
<dbReference type="KEGG" id="dcr:108223811"/>
<dbReference type="Pfam" id="PF08241">
    <property type="entry name" value="Methyltransf_11"/>
    <property type="match status" value="1"/>
</dbReference>
<gene>
    <name evidence="4" type="ORF">DCAR_018816</name>
    <name evidence="5" type="ORF">DCAR_0521530</name>
</gene>
<dbReference type="OrthoDB" id="1076011at2759"/>
<dbReference type="PANTHER" id="PTHR47291">
    <property type="entry name" value="PEPTIDE UPSTREAM PROTEIN"/>
    <property type="match status" value="1"/>
</dbReference>
<reference evidence="4" key="1">
    <citation type="journal article" date="2016" name="Nat. Genet.">
        <title>A high-quality carrot genome assembly provides new insights into carotenoid accumulation and asterid genome evolution.</title>
        <authorList>
            <person name="Iorizzo M."/>
            <person name="Ellison S."/>
            <person name="Senalik D."/>
            <person name="Zeng P."/>
            <person name="Satapoomin P."/>
            <person name="Huang J."/>
            <person name="Bowman M."/>
            <person name="Iovene M."/>
            <person name="Sanseverino W."/>
            <person name="Cavagnaro P."/>
            <person name="Yildiz M."/>
            <person name="Macko-Podgorni A."/>
            <person name="Moranska E."/>
            <person name="Grzebelus E."/>
            <person name="Grzebelus D."/>
            <person name="Ashrafi H."/>
            <person name="Zheng Z."/>
            <person name="Cheng S."/>
            <person name="Spooner D."/>
            <person name="Van Deynze A."/>
            <person name="Simon P."/>
        </authorList>
    </citation>
    <scope>NUCLEOTIDE SEQUENCE [LARGE SCALE GENOMIC DNA]</scope>
    <source>
        <tissue evidence="4">Leaf</tissue>
    </source>
</reference>
<dbReference type="InterPro" id="IPR029063">
    <property type="entry name" value="SAM-dependent_MTases_sf"/>
</dbReference>
<dbReference type="EMBL" id="LNRQ01000005">
    <property type="protein sequence ID" value="KZM95574.1"/>
    <property type="molecule type" value="Genomic_DNA"/>
</dbReference>
<feature type="domain" description="DUF7870" evidence="3">
    <location>
        <begin position="376"/>
        <end position="464"/>
    </location>
</feature>
<accession>A0A164Z9R6</accession>
<dbReference type="STRING" id="79200.A0A164Z9R6"/>
<proteinExistence type="predicted"/>
<dbReference type="GO" id="GO:0008757">
    <property type="term" value="F:S-adenosylmethionine-dependent methyltransferase activity"/>
    <property type="evidence" value="ECO:0007669"/>
    <property type="project" value="InterPro"/>
</dbReference>
<dbReference type="PANTHER" id="PTHR47291:SF1">
    <property type="entry name" value="PEPTIDE UPSTREAM PROTEIN"/>
    <property type="match status" value="1"/>
</dbReference>
<keyword evidence="1" id="KW-0812">Transmembrane</keyword>